<dbReference type="GeneID" id="92832809"/>
<comment type="caution">
    <text evidence="2">The sequence shown here is derived from an EMBL/GenBank/DDBJ whole genome shotgun (WGS) entry which is preliminary data.</text>
</comment>
<dbReference type="EMBL" id="QRVK01000032">
    <property type="protein sequence ID" value="RGS39544.1"/>
    <property type="molecule type" value="Genomic_DNA"/>
</dbReference>
<feature type="transmembrane region" description="Helical" evidence="1">
    <location>
        <begin position="132"/>
        <end position="157"/>
    </location>
</feature>
<dbReference type="AlphaFoldDB" id="A0A412IND9"/>
<name>A0A412IND9_9FIRM</name>
<evidence type="ECO:0000256" key="1">
    <source>
        <dbReference type="SAM" id="Phobius"/>
    </source>
</evidence>
<reference evidence="2 3" key="1">
    <citation type="submission" date="2018-08" db="EMBL/GenBank/DDBJ databases">
        <title>A genome reference for cultivated species of the human gut microbiota.</title>
        <authorList>
            <person name="Zou Y."/>
            <person name="Xue W."/>
            <person name="Luo G."/>
        </authorList>
    </citation>
    <scope>NUCLEOTIDE SEQUENCE [LARGE SCALE GENOMIC DNA]</scope>
    <source>
        <strain evidence="2 3">AF22-21</strain>
    </source>
</reference>
<organism evidence="2 3">
    <name type="scientific">Coprococcus eutactus</name>
    <dbReference type="NCBI Taxonomy" id="33043"/>
    <lineage>
        <taxon>Bacteria</taxon>
        <taxon>Bacillati</taxon>
        <taxon>Bacillota</taxon>
        <taxon>Clostridia</taxon>
        <taxon>Lachnospirales</taxon>
        <taxon>Lachnospiraceae</taxon>
        <taxon>Coprococcus</taxon>
    </lineage>
</organism>
<keyword evidence="1" id="KW-0812">Transmembrane</keyword>
<accession>A0A412IND9</accession>
<keyword evidence="1" id="KW-0472">Membrane</keyword>
<dbReference type="Pfam" id="PF06695">
    <property type="entry name" value="Sm_multidrug_ex"/>
    <property type="match status" value="1"/>
</dbReference>
<dbReference type="RefSeq" id="WP_004849441.1">
    <property type="nucleotide sequence ID" value="NZ_CABIWG010000006.1"/>
</dbReference>
<dbReference type="PANTHER" id="PTHR36007:SF2">
    <property type="entry name" value="TRANSPORT PROTEIN-RELATED"/>
    <property type="match status" value="1"/>
</dbReference>
<protein>
    <submittedName>
        <fullName evidence="2">Small multidrug export protein</fullName>
    </submittedName>
</protein>
<dbReference type="OrthoDB" id="360192at2"/>
<dbReference type="Proteomes" id="UP000283295">
    <property type="component" value="Unassembled WGS sequence"/>
</dbReference>
<dbReference type="PANTHER" id="PTHR36007">
    <property type="entry name" value="TRANSPORT PROTEIN-RELATED"/>
    <property type="match status" value="1"/>
</dbReference>
<sequence length="158" mass="17396">MLKKYLTIFLISMVPILELRGAIPYSVGFGLPSIPSFIVCVIGNMIPVPFIYWFARRVLEWGKDKRFIGRFFTWCLVKGERGGQKLMEKSGVGVYIALLLFVGIPLPGTGAWTGTLAASFLELDWRKSVIMVMLGVVMAGVIMYLGSVGVFGAIGLLK</sequence>
<feature type="transmembrane region" description="Helical" evidence="1">
    <location>
        <begin position="31"/>
        <end position="55"/>
    </location>
</feature>
<evidence type="ECO:0000313" key="2">
    <source>
        <dbReference type="EMBL" id="RGS39544.1"/>
    </source>
</evidence>
<proteinExistence type="predicted"/>
<feature type="transmembrane region" description="Helical" evidence="1">
    <location>
        <begin position="92"/>
        <end position="112"/>
    </location>
</feature>
<dbReference type="InterPro" id="IPR009577">
    <property type="entry name" value="Sm_multidrug_ex"/>
</dbReference>
<evidence type="ECO:0000313" key="3">
    <source>
        <dbReference type="Proteomes" id="UP000283295"/>
    </source>
</evidence>
<keyword evidence="1" id="KW-1133">Transmembrane helix</keyword>
<gene>
    <name evidence="2" type="ORF">DWX94_10850</name>
</gene>